<reference evidence="12 13" key="1">
    <citation type="submission" date="2021-10" db="EMBL/GenBank/DDBJ databases">
        <title>Alishewanella koreense sp. nov. isolated from seawater of southwestern coast in South Korea and the proposal for the reclassification of Rheinheimera perlucida and Rheinheimera tuosuensis as Arsukibacterium perlucida and Arsukibacterium tuosuensis.</title>
        <authorList>
            <person name="Kim K.H."/>
            <person name="Ruan W."/>
            <person name="Kim K.R."/>
            <person name="Baek J.H."/>
            <person name="Jeon C.O."/>
        </authorList>
    </citation>
    <scope>NUCLEOTIDE SEQUENCE [LARGE SCALE GENOMIC DNA]</scope>
    <source>
        <strain evidence="12 13">16-MA</strain>
    </source>
</reference>
<evidence type="ECO:0000256" key="10">
    <source>
        <dbReference type="HAMAP-Rule" id="MF_00278"/>
    </source>
</evidence>
<dbReference type="EC" id="4.3.2.10" evidence="10"/>
<evidence type="ECO:0000256" key="1">
    <source>
        <dbReference type="ARBA" id="ARBA00005091"/>
    </source>
</evidence>
<dbReference type="InterPro" id="IPR010139">
    <property type="entry name" value="Imidazole-glycPsynth_HisH"/>
</dbReference>
<comment type="subunit">
    <text evidence="2 10">Heterodimer of HisH and HisF.</text>
</comment>
<evidence type="ECO:0000259" key="11">
    <source>
        <dbReference type="Pfam" id="PF00117"/>
    </source>
</evidence>
<evidence type="ECO:0000256" key="9">
    <source>
        <dbReference type="ARBA" id="ARBA00049534"/>
    </source>
</evidence>
<dbReference type="NCBIfam" id="TIGR01855">
    <property type="entry name" value="IMP_synth_hisH"/>
    <property type="match status" value="1"/>
</dbReference>
<dbReference type="Gene3D" id="3.40.50.880">
    <property type="match status" value="1"/>
</dbReference>
<dbReference type="PIRSF" id="PIRSF000495">
    <property type="entry name" value="Amidotransf_hisH"/>
    <property type="match status" value="1"/>
</dbReference>
<keyword evidence="10" id="KW-0963">Cytoplasm</keyword>
<keyword evidence="6 10" id="KW-0368">Histidine biosynthesis</keyword>
<comment type="function">
    <text evidence="10">IGPS catalyzes the conversion of PRFAR and glutamine to IGP, AICAR and glutamate. The HisH subunit catalyzes the hydrolysis of glutamine to glutamate and ammonia as part of the synthesis of IGP and AICAR. The resulting ammonia molecule is channeled to the active site of HisF.</text>
</comment>
<dbReference type="EMBL" id="JAEINI020000002">
    <property type="protein sequence ID" value="MCB5226063.1"/>
    <property type="molecule type" value="Genomic_DNA"/>
</dbReference>
<comment type="catalytic activity">
    <reaction evidence="8 10">
        <text>5-[(5-phospho-1-deoxy-D-ribulos-1-ylimino)methylamino]-1-(5-phospho-beta-D-ribosyl)imidazole-4-carboxamide + L-glutamine = D-erythro-1-(imidazol-4-yl)glycerol 3-phosphate + 5-amino-1-(5-phospho-beta-D-ribosyl)imidazole-4-carboxamide + L-glutamate + H(+)</text>
        <dbReference type="Rhea" id="RHEA:24793"/>
        <dbReference type="ChEBI" id="CHEBI:15378"/>
        <dbReference type="ChEBI" id="CHEBI:29985"/>
        <dbReference type="ChEBI" id="CHEBI:58278"/>
        <dbReference type="ChEBI" id="CHEBI:58359"/>
        <dbReference type="ChEBI" id="CHEBI:58475"/>
        <dbReference type="ChEBI" id="CHEBI:58525"/>
        <dbReference type="EC" id="4.3.2.10"/>
    </reaction>
</comment>
<dbReference type="GO" id="GO:0016829">
    <property type="term" value="F:lyase activity"/>
    <property type="evidence" value="ECO:0007669"/>
    <property type="project" value="UniProtKB-KW"/>
</dbReference>
<dbReference type="HAMAP" id="MF_00278">
    <property type="entry name" value="HisH"/>
    <property type="match status" value="1"/>
</dbReference>
<dbReference type="EC" id="3.5.1.2" evidence="10"/>
<evidence type="ECO:0000313" key="13">
    <source>
        <dbReference type="Proteomes" id="UP000633814"/>
    </source>
</evidence>
<dbReference type="RefSeq" id="WP_226750153.1">
    <property type="nucleotide sequence ID" value="NZ_JAEINI020000002.1"/>
</dbReference>
<organism evidence="12 13">
    <name type="scientific">Alishewanella maricola</name>
    <dbReference type="NCBI Taxonomy" id="2795740"/>
    <lineage>
        <taxon>Bacteria</taxon>
        <taxon>Pseudomonadati</taxon>
        <taxon>Pseudomonadota</taxon>
        <taxon>Gammaproteobacteria</taxon>
        <taxon>Alteromonadales</taxon>
        <taxon>Alteromonadaceae</taxon>
        <taxon>Alishewanella</taxon>
    </lineage>
</organism>
<evidence type="ECO:0000256" key="3">
    <source>
        <dbReference type="ARBA" id="ARBA00022605"/>
    </source>
</evidence>
<dbReference type="InterPro" id="IPR017926">
    <property type="entry name" value="GATASE"/>
</dbReference>
<comment type="catalytic activity">
    <reaction evidence="9 10">
        <text>L-glutamine + H2O = L-glutamate + NH4(+)</text>
        <dbReference type="Rhea" id="RHEA:15889"/>
        <dbReference type="ChEBI" id="CHEBI:15377"/>
        <dbReference type="ChEBI" id="CHEBI:28938"/>
        <dbReference type="ChEBI" id="CHEBI:29985"/>
        <dbReference type="ChEBI" id="CHEBI:58359"/>
        <dbReference type="EC" id="3.5.1.2"/>
    </reaction>
</comment>
<evidence type="ECO:0000256" key="7">
    <source>
        <dbReference type="ARBA" id="ARBA00023239"/>
    </source>
</evidence>
<dbReference type="PROSITE" id="PS51273">
    <property type="entry name" value="GATASE_TYPE_1"/>
    <property type="match status" value="1"/>
</dbReference>
<dbReference type="InterPro" id="IPR029062">
    <property type="entry name" value="Class_I_gatase-like"/>
</dbReference>
<comment type="subcellular location">
    <subcellularLocation>
        <location evidence="10">Cytoplasm</location>
    </subcellularLocation>
</comment>
<evidence type="ECO:0000256" key="4">
    <source>
        <dbReference type="ARBA" id="ARBA00022801"/>
    </source>
</evidence>
<accession>A0ABS8C1L6</accession>
<keyword evidence="13" id="KW-1185">Reference proteome</keyword>
<protein>
    <recommendedName>
        <fullName evidence="10">Imidazole glycerol phosphate synthase subunit HisH</fullName>
        <ecNumber evidence="10">4.3.2.10</ecNumber>
    </recommendedName>
    <alternativeName>
        <fullName evidence="10">IGP synthase glutaminase subunit</fullName>
        <ecNumber evidence="10">3.5.1.2</ecNumber>
    </alternativeName>
    <alternativeName>
        <fullName evidence="10">IGP synthase subunit HisH</fullName>
    </alternativeName>
    <alternativeName>
        <fullName evidence="10">ImGP synthase subunit HisH</fullName>
        <shortName evidence="10">IGPS subunit HisH</shortName>
    </alternativeName>
</protein>
<comment type="caution">
    <text evidence="12">The sequence shown here is derived from an EMBL/GenBank/DDBJ whole genome shotgun (WGS) entry which is preliminary data.</text>
</comment>
<keyword evidence="3 10" id="KW-0028">Amino-acid biosynthesis</keyword>
<dbReference type="CDD" id="cd01748">
    <property type="entry name" value="GATase1_IGP_Synthase"/>
    <property type="match status" value="1"/>
</dbReference>
<evidence type="ECO:0000256" key="6">
    <source>
        <dbReference type="ARBA" id="ARBA00023102"/>
    </source>
</evidence>
<evidence type="ECO:0000313" key="12">
    <source>
        <dbReference type="EMBL" id="MCB5226063.1"/>
    </source>
</evidence>
<comment type="pathway">
    <text evidence="1 10">Amino-acid biosynthesis; L-histidine biosynthesis; L-histidine from 5-phospho-alpha-D-ribose 1-diphosphate: step 5/9.</text>
</comment>
<feature type="active site" description="Nucleophile" evidence="10">
    <location>
        <position position="80"/>
    </location>
</feature>
<sequence length="204" mass="22725">MIGIVDYGLGNISAFANIFKQLNIPFKSIKNSEDFDSVDKLILPGVGAFDYAMTLLNKSGMREKLDDMVLNQNVPVLGVCVGMQIMADSSEEGVMQGLGWVSGSVRKIDVAKLRHKPTIPHMGWNRVKPKKDVDVFAGIDYEQGFYFLHSYYFSANNEEDILAVAEYAGEFSCAVHKDNIYGFQFHPEKSLLNGVTLLKNFANI</sequence>
<evidence type="ECO:0000256" key="2">
    <source>
        <dbReference type="ARBA" id="ARBA00011152"/>
    </source>
</evidence>
<keyword evidence="5 10" id="KW-0315">Glutamine amidotransferase</keyword>
<dbReference type="PANTHER" id="PTHR42701">
    <property type="entry name" value="IMIDAZOLE GLYCEROL PHOSPHATE SYNTHASE SUBUNIT HISH"/>
    <property type="match status" value="1"/>
</dbReference>
<name>A0ABS8C1L6_9ALTE</name>
<dbReference type="SUPFAM" id="SSF52317">
    <property type="entry name" value="Class I glutamine amidotransferase-like"/>
    <property type="match status" value="1"/>
</dbReference>
<feature type="active site" evidence="10">
    <location>
        <position position="186"/>
    </location>
</feature>
<dbReference type="PANTHER" id="PTHR42701:SF1">
    <property type="entry name" value="IMIDAZOLE GLYCEROL PHOSPHATE SYNTHASE SUBUNIT HISH"/>
    <property type="match status" value="1"/>
</dbReference>
<evidence type="ECO:0000256" key="8">
    <source>
        <dbReference type="ARBA" id="ARBA00047838"/>
    </source>
</evidence>
<dbReference type="Pfam" id="PF00117">
    <property type="entry name" value="GATase"/>
    <property type="match status" value="1"/>
</dbReference>
<keyword evidence="7 10" id="KW-0456">Lyase</keyword>
<evidence type="ECO:0000256" key="5">
    <source>
        <dbReference type="ARBA" id="ARBA00022962"/>
    </source>
</evidence>
<proteinExistence type="inferred from homology"/>
<gene>
    <name evidence="10 12" type="primary">hisH</name>
    <name evidence="12" type="ORF">JAO78_004470</name>
</gene>
<dbReference type="Proteomes" id="UP000633814">
    <property type="component" value="Unassembled WGS sequence"/>
</dbReference>
<keyword evidence="4 10" id="KW-0378">Hydrolase</keyword>
<feature type="domain" description="Glutamine amidotransferase" evidence="11">
    <location>
        <begin position="4"/>
        <end position="201"/>
    </location>
</feature>
<feature type="active site" evidence="10">
    <location>
        <position position="188"/>
    </location>
</feature>